<reference evidence="2 3" key="1">
    <citation type="submission" date="2024-01" db="EMBL/GenBank/DDBJ databases">
        <title>The genomes of 5 underutilized Papilionoideae crops provide insights into root nodulation and disease resistanc.</title>
        <authorList>
            <person name="Jiang F."/>
        </authorList>
    </citation>
    <scope>NUCLEOTIDE SEQUENCE [LARGE SCALE GENOMIC DNA]</scope>
    <source>
        <strain evidence="2">LVBAO_FW01</strain>
        <tissue evidence="2">Leaves</tissue>
    </source>
</reference>
<keyword evidence="1" id="KW-1133">Transmembrane helix</keyword>
<proteinExistence type="predicted"/>
<keyword evidence="1" id="KW-0472">Membrane</keyword>
<evidence type="ECO:0000256" key="1">
    <source>
        <dbReference type="SAM" id="Phobius"/>
    </source>
</evidence>
<sequence length="151" mass="16768">MPAVTSGRNERSRFRCTDDPTVLILCVEHTLTFSLLCTHVQLGRGPLIYGKDPSFTLSLFLSHHCAFQTQKSSLGSQSESDRPQKRAFTSTLVSLCGCFIHSCFDIPVFLFVFCSFHGDLEQRATFVVVHVVVAEAACLQLGSTWVCLIFC</sequence>
<name>A0AAN9Q498_CANGL</name>
<organism evidence="2 3">
    <name type="scientific">Canavalia gladiata</name>
    <name type="common">Sword bean</name>
    <name type="synonym">Dolichos gladiatus</name>
    <dbReference type="NCBI Taxonomy" id="3824"/>
    <lineage>
        <taxon>Eukaryota</taxon>
        <taxon>Viridiplantae</taxon>
        <taxon>Streptophyta</taxon>
        <taxon>Embryophyta</taxon>
        <taxon>Tracheophyta</taxon>
        <taxon>Spermatophyta</taxon>
        <taxon>Magnoliopsida</taxon>
        <taxon>eudicotyledons</taxon>
        <taxon>Gunneridae</taxon>
        <taxon>Pentapetalae</taxon>
        <taxon>rosids</taxon>
        <taxon>fabids</taxon>
        <taxon>Fabales</taxon>
        <taxon>Fabaceae</taxon>
        <taxon>Papilionoideae</taxon>
        <taxon>50 kb inversion clade</taxon>
        <taxon>NPAAA clade</taxon>
        <taxon>indigoferoid/millettioid clade</taxon>
        <taxon>Phaseoleae</taxon>
        <taxon>Canavalia</taxon>
    </lineage>
</organism>
<comment type="caution">
    <text evidence="2">The sequence shown here is derived from an EMBL/GenBank/DDBJ whole genome shotgun (WGS) entry which is preliminary data.</text>
</comment>
<evidence type="ECO:0000313" key="3">
    <source>
        <dbReference type="Proteomes" id="UP001367508"/>
    </source>
</evidence>
<dbReference type="Proteomes" id="UP001367508">
    <property type="component" value="Unassembled WGS sequence"/>
</dbReference>
<keyword evidence="1" id="KW-0812">Transmembrane</keyword>
<dbReference type="EMBL" id="JAYMYQ010000007">
    <property type="protein sequence ID" value="KAK7321452.1"/>
    <property type="molecule type" value="Genomic_DNA"/>
</dbReference>
<evidence type="ECO:0008006" key="4">
    <source>
        <dbReference type="Google" id="ProtNLM"/>
    </source>
</evidence>
<keyword evidence="3" id="KW-1185">Reference proteome</keyword>
<gene>
    <name evidence="2" type="ORF">VNO77_32109</name>
</gene>
<accession>A0AAN9Q498</accession>
<feature type="transmembrane region" description="Helical" evidence="1">
    <location>
        <begin position="92"/>
        <end position="118"/>
    </location>
</feature>
<feature type="transmembrane region" description="Helical" evidence="1">
    <location>
        <begin position="124"/>
        <end position="150"/>
    </location>
</feature>
<dbReference type="AlphaFoldDB" id="A0AAN9Q498"/>
<evidence type="ECO:0000313" key="2">
    <source>
        <dbReference type="EMBL" id="KAK7321452.1"/>
    </source>
</evidence>
<protein>
    <recommendedName>
        <fullName evidence="4">Transmembrane protein</fullName>
    </recommendedName>
</protein>